<proteinExistence type="predicted"/>
<protein>
    <recommendedName>
        <fullName evidence="3">Transglycosylase</fullName>
    </recommendedName>
</protein>
<gene>
    <name evidence="1" type="ORF">SAMN05216244_1685</name>
</gene>
<dbReference type="RefSeq" id="WP_074598412.1">
    <property type="nucleotide sequence ID" value="NZ_FNHF01000002.1"/>
</dbReference>
<accession>A0A1G9QVT8</accession>
<evidence type="ECO:0000313" key="2">
    <source>
        <dbReference type="Proteomes" id="UP000182347"/>
    </source>
</evidence>
<dbReference type="EMBL" id="FNHF01000002">
    <property type="protein sequence ID" value="SDM14970.1"/>
    <property type="molecule type" value="Genomic_DNA"/>
</dbReference>
<dbReference type="OrthoDB" id="1918216at2"/>
<dbReference type="Proteomes" id="UP000182347">
    <property type="component" value="Unassembled WGS sequence"/>
</dbReference>
<organism evidence="1 2">
    <name type="scientific">Sediminibacillus halophilus</name>
    <dbReference type="NCBI Taxonomy" id="482461"/>
    <lineage>
        <taxon>Bacteria</taxon>
        <taxon>Bacillati</taxon>
        <taxon>Bacillota</taxon>
        <taxon>Bacilli</taxon>
        <taxon>Bacillales</taxon>
        <taxon>Bacillaceae</taxon>
        <taxon>Sediminibacillus</taxon>
    </lineage>
</organism>
<name>A0A1G9QVT8_9BACI</name>
<dbReference type="AlphaFoldDB" id="A0A1G9QVT8"/>
<dbReference type="STRING" id="482461.SAMN05216244_1685"/>
<evidence type="ECO:0000313" key="1">
    <source>
        <dbReference type="EMBL" id="SDM14970.1"/>
    </source>
</evidence>
<reference evidence="2" key="1">
    <citation type="submission" date="2016-10" db="EMBL/GenBank/DDBJ databases">
        <authorList>
            <person name="Varghese N."/>
            <person name="Submissions S."/>
        </authorList>
    </citation>
    <scope>NUCLEOTIDE SEQUENCE [LARGE SCALE GENOMIC DNA]</scope>
    <source>
        <strain evidence="2">CGMCC 1.6199</strain>
    </source>
</reference>
<keyword evidence="2" id="KW-1185">Reference proteome</keyword>
<sequence>MIVNCDVCEREFEVKELKQETMEQDIHRYYVECPNQDCQAEYTSYYSDPEIRKLQQEIRTLSEKHPLKAKQKDKVLKLRKKVQHKADLLKEEMHRGN</sequence>
<evidence type="ECO:0008006" key="3">
    <source>
        <dbReference type="Google" id="ProtNLM"/>
    </source>
</evidence>